<evidence type="ECO:0000256" key="3">
    <source>
        <dbReference type="ARBA" id="ARBA00012438"/>
    </source>
</evidence>
<dbReference type="InterPro" id="IPR003661">
    <property type="entry name" value="HisK_dim/P_dom"/>
</dbReference>
<evidence type="ECO:0000256" key="7">
    <source>
        <dbReference type="ARBA" id="ARBA00023012"/>
    </source>
</evidence>
<dbReference type="PRINTS" id="PR00344">
    <property type="entry name" value="BCTRLSENSOR"/>
</dbReference>
<dbReference type="Pfam" id="PF02518">
    <property type="entry name" value="HATPase_c"/>
    <property type="match status" value="1"/>
</dbReference>
<dbReference type="InterPro" id="IPR050736">
    <property type="entry name" value="Sensor_HK_Regulatory"/>
</dbReference>
<organism evidence="12 13">
    <name type="scientific">Hungatella hathewayi</name>
    <dbReference type="NCBI Taxonomy" id="154046"/>
    <lineage>
        <taxon>Bacteria</taxon>
        <taxon>Bacillati</taxon>
        <taxon>Bacillota</taxon>
        <taxon>Clostridia</taxon>
        <taxon>Lachnospirales</taxon>
        <taxon>Lachnospiraceae</taxon>
        <taxon>Hungatella</taxon>
    </lineage>
</organism>
<dbReference type="Gene3D" id="6.10.340.10">
    <property type="match status" value="1"/>
</dbReference>
<keyword evidence="6 12" id="KW-0418">Kinase</keyword>
<dbReference type="InterPro" id="IPR003660">
    <property type="entry name" value="HAMP_dom"/>
</dbReference>
<dbReference type="EMBL" id="CYZE01000003">
    <property type="protein sequence ID" value="CUN94681.1"/>
    <property type="molecule type" value="Genomic_DNA"/>
</dbReference>
<gene>
    <name evidence="12" type="primary">phoR_3</name>
    <name evidence="12" type="ORF">ERS852407_01455</name>
</gene>
<keyword evidence="7" id="KW-0902">Two-component regulatory system</keyword>
<dbReference type="PANTHER" id="PTHR43711">
    <property type="entry name" value="TWO-COMPONENT HISTIDINE KINASE"/>
    <property type="match status" value="1"/>
</dbReference>
<dbReference type="InterPro" id="IPR005467">
    <property type="entry name" value="His_kinase_dom"/>
</dbReference>
<protein>
    <recommendedName>
        <fullName evidence="3">histidine kinase</fullName>
        <ecNumber evidence="3">2.7.13.3</ecNumber>
    </recommendedName>
</protein>
<evidence type="ECO:0000256" key="5">
    <source>
        <dbReference type="ARBA" id="ARBA00022679"/>
    </source>
</evidence>
<dbReference type="SUPFAM" id="SSF158472">
    <property type="entry name" value="HAMP domain-like"/>
    <property type="match status" value="1"/>
</dbReference>
<dbReference type="SMART" id="SM00388">
    <property type="entry name" value="HisKA"/>
    <property type="match status" value="1"/>
</dbReference>
<dbReference type="RefSeq" id="WP_055653859.1">
    <property type="nucleotide sequence ID" value="NZ_CABIXC010000003.1"/>
</dbReference>
<evidence type="ECO:0000313" key="12">
    <source>
        <dbReference type="EMBL" id="CUN94681.1"/>
    </source>
</evidence>
<dbReference type="CDD" id="cd06225">
    <property type="entry name" value="HAMP"/>
    <property type="match status" value="1"/>
</dbReference>
<dbReference type="Gene3D" id="1.10.287.130">
    <property type="match status" value="1"/>
</dbReference>
<dbReference type="SUPFAM" id="SSF55874">
    <property type="entry name" value="ATPase domain of HSP90 chaperone/DNA topoisomerase II/histidine kinase"/>
    <property type="match status" value="1"/>
</dbReference>
<evidence type="ECO:0000256" key="4">
    <source>
        <dbReference type="ARBA" id="ARBA00022553"/>
    </source>
</evidence>
<keyword evidence="9" id="KW-0812">Transmembrane</keyword>
<dbReference type="Pfam" id="PF00512">
    <property type="entry name" value="HisKA"/>
    <property type="match status" value="1"/>
</dbReference>
<dbReference type="GO" id="GO:0000155">
    <property type="term" value="F:phosphorelay sensor kinase activity"/>
    <property type="evidence" value="ECO:0007669"/>
    <property type="project" value="InterPro"/>
</dbReference>
<evidence type="ECO:0000313" key="13">
    <source>
        <dbReference type="Proteomes" id="UP000095651"/>
    </source>
</evidence>
<sequence>MTINNGTEDARVTRRYFFFPAYVALVFLLAVLMMLPTIFYGGAHLILEESGPYIKWYFLYCIVLAAFVSGGLALRKYLNFDRPIKKLSAAARQVAEGDFSVYIPKRHTSNDMDYIDALFEDFNKMVEELGSIETLKNDFAANVSHELKTPLAAIQNYAQLLGTTELTPIQQEYTERILSSTQRLTSLIYNILKLNKLESQKIQPKPEPYDLCRQLSDCAIGFEAVWEQKNINFEADMEDRAVIEADEELMELVWNNLLSNAFKFTKAGGTVSLHQFSDGERIITEVGDTGCGMTPEMMKHMFDKFYQGDTSHSTEGNGLGLALVLRVLEMSGGTITVNSTEGKGTVFTVSLPRTALAQKEESQTS</sequence>
<dbReference type="SUPFAM" id="SSF47384">
    <property type="entry name" value="Homodimeric domain of signal transducing histidine kinase"/>
    <property type="match status" value="1"/>
</dbReference>
<dbReference type="AlphaFoldDB" id="A0A174B0S9"/>
<dbReference type="CDD" id="cd00082">
    <property type="entry name" value="HisKA"/>
    <property type="match status" value="1"/>
</dbReference>
<evidence type="ECO:0000256" key="9">
    <source>
        <dbReference type="SAM" id="Phobius"/>
    </source>
</evidence>
<feature type="transmembrane region" description="Helical" evidence="9">
    <location>
        <begin position="21"/>
        <end position="42"/>
    </location>
</feature>
<dbReference type="InterPro" id="IPR003594">
    <property type="entry name" value="HATPase_dom"/>
</dbReference>
<comment type="catalytic activity">
    <reaction evidence="1">
        <text>ATP + protein L-histidine = ADP + protein N-phospho-L-histidine.</text>
        <dbReference type="EC" id="2.7.13.3"/>
    </reaction>
</comment>
<evidence type="ECO:0000256" key="8">
    <source>
        <dbReference type="ARBA" id="ARBA00023136"/>
    </source>
</evidence>
<accession>A0A174B0S9</accession>
<dbReference type="Gene3D" id="3.30.565.10">
    <property type="entry name" value="Histidine kinase-like ATPase, C-terminal domain"/>
    <property type="match status" value="1"/>
</dbReference>
<dbReference type="FunFam" id="1.10.287.130:FF:000001">
    <property type="entry name" value="Two-component sensor histidine kinase"/>
    <property type="match status" value="1"/>
</dbReference>
<dbReference type="Proteomes" id="UP000095651">
    <property type="component" value="Unassembled WGS sequence"/>
</dbReference>
<evidence type="ECO:0000259" key="11">
    <source>
        <dbReference type="PROSITE" id="PS50885"/>
    </source>
</evidence>
<evidence type="ECO:0000256" key="2">
    <source>
        <dbReference type="ARBA" id="ARBA00004370"/>
    </source>
</evidence>
<feature type="domain" description="HAMP" evidence="11">
    <location>
        <begin position="78"/>
        <end position="134"/>
    </location>
</feature>
<evidence type="ECO:0000256" key="1">
    <source>
        <dbReference type="ARBA" id="ARBA00000085"/>
    </source>
</evidence>
<name>A0A174B0S9_9FIRM</name>
<evidence type="ECO:0000259" key="10">
    <source>
        <dbReference type="PROSITE" id="PS50109"/>
    </source>
</evidence>
<keyword evidence="9" id="KW-1133">Transmembrane helix</keyword>
<dbReference type="PROSITE" id="PS50109">
    <property type="entry name" value="HIS_KIN"/>
    <property type="match status" value="1"/>
</dbReference>
<dbReference type="GO" id="GO:0016020">
    <property type="term" value="C:membrane"/>
    <property type="evidence" value="ECO:0007669"/>
    <property type="project" value="UniProtKB-SubCell"/>
</dbReference>
<evidence type="ECO:0000256" key="6">
    <source>
        <dbReference type="ARBA" id="ARBA00022777"/>
    </source>
</evidence>
<feature type="transmembrane region" description="Helical" evidence="9">
    <location>
        <begin position="54"/>
        <end position="74"/>
    </location>
</feature>
<keyword evidence="8 9" id="KW-0472">Membrane</keyword>
<proteinExistence type="predicted"/>
<reference evidence="12 13" key="1">
    <citation type="submission" date="2015-09" db="EMBL/GenBank/DDBJ databases">
        <authorList>
            <consortium name="Pathogen Informatics"/>
        </authorList>
    </citation>
    <scope>NUCLEOTIDE SEQUENCE [LARGE SCALE GENOMIC DNA]</scope>
    <source>
        <strain evidence="12 13">2789STDY5608850</strain>
    </source>
</reference>
<dbReference type="EC" id="2.7.13.3" evidence="3"/>
<dbReference type="InterPro" id="IPR036890">
    <property type="entry name" value="HATPase_C_sf"/>
</dbReference>
<dbReference type="FunFam" id="3.30.565.10:FF:000006">
    <property type="entry name" value="Sensor histidine kinase WalK"/>
    <property type="match status" value="1"/>
</dbReference>
<dbReference type="SMART" id="SM00387">
    <property type="entry name" value="HATPase_c"/>
    <property type="match status" value="1"/>
</dbReference>
<keyword evidence="4" id="KW-0597">Phosphoprotein</keyword>
<comment type="subcellular location">
    <subcellularLocation>
        <location evidence="2">Membrane</location>
    </subcellularLocation>
</comment>
<keyword evidence="5 12" id="KW-0808">Transferase</keyword>
<feature type="domain" description="Histidine kinase" evidence="10">
    <location>
        <begin position="142"/>
        <end position="355"/>
    </location>
</feature>
<dbReference type="InterPro" id="IPR036097">
    <property type="entry name" value="HisK_dim/P_sf"/>
</dbReference>
<dbReference type="PANTHER" id="PTHR43711:SF1">
    <property type="entry name" value="HISTIDINE KINASE 1"/>
    <property type="match status" value="1"/>
</dbReference>
<dbReference type="InterPro" id="IPR004358">
    <property type="entry name" value="Sig_transdc_His_kin-like_C"/>
</dbReference>
<dbReference type="SMART" id="SM00304">
    <property type="entry name" value="HAMP"/>
    <property type="match status" value="1"/>
</dbReference>
<dbReference type="PROSITE" id="PS50885">
    <property type="entry name" value="HAMP"/>
    <property type="match status" value="1"/>
</dbReference>